<accession>A0A7X0VJF4</accession>
<comment type="cofactor">
    <cofactor evidence="1">
        <name>FMN</name>
        <dbReference type="ChEBI" id="CHEBI:58210"/>
    </cofactor>
</comment>
<dbReference type="PANTHER" id="PTHR43567">
    <property type="entry name" value="FLAVOREDOXIN-RELATED-RELATED"/>
    <property type="match status" value="1"/>
</dbReference>
<feature type="domain" description="Flavin reductase like" evidence="4">
    <location>
        <begin position="20"/>
        <end position="194"/>
    </location>
</feature>
<comment type="similarity">
    <text evidence="3">Belongs to the flavoredoxin family.</text>
</comment>
<dbReference type="Gene3D" id="2.30.110.10">
    <property type="entry name" value="Electron Transport, Fmn-binding Protein, Chain A"/>
    <property type="match status" value="1"/>
</dbReference>
<dbReference type="InterPro" id="IPR002563">
    <property type="entry name" value="Flavin_Rdtase-like_dom"/>
</dbReference>
<dbReference type="PANTHER" id="PTHR43567:SF1">
    <property type="entry name" value="FLAVOREDOXIN"/>
    <property type="match status" value="1"/>
</dbReference>
<dbReference type="AlphaFoldDB" id="A0A7X0VJF4"/>
<dbReference type="GO" id="GO:0016646">
    <property type="term" value="F:oxidoreductase activity, acting on the CH-NH group of donors, NAD or NADP as acceptor"/>
    <property type="evidence" value="ECO:0007669"/>
    <property type="project" value="UniProtKB-ARBA"/>
</dbReference>
<evidence type="ECO:0000259" key="4">
    <source>
        <dbReference type="Pfam" id="PF01613"/>
    </source>
</evidence>
<dbReference type="SUPFAM" id="SSF50475">
    <property type="entry name" value="FMN-binding split barrel"/>
    <property type="match status" value="1"/>
</dbReference>
<name>A0A7X0VJF4_9BACL</name>
<evidence type="ECO:0000313" key="6">
    <source>
        <dbReference type="Proteomes" id="UP000547209"/>
    </source>
</evidence>
<organism evidence="5 6">
    <name type="scientific">Cohnella nanjingensis</name>
    <dbReference type="NCBI Taxonomy" id="1387779"/>
    <lineage>
        <taxon>Bacteria</taxon>
        <taxon>Bacillati</taxon>
        <taxon>Bacillota</taxon>
        <taxon>Bacilli</taxon>
        <taxon>Bacillales</taxon>
        <taxon>Paenibacillaceae</taxon>
        <taxon>Cohnella</taxon>
    </lineage>
</organism>
<dbReference type="InterPro" id="IPR012349">
    <property type="entry name" value="Split_barrel_FMN-bd"/>
</dbReference>
<dbReference type="Proteomes" id="UP000547209">
    <property type="component" value="Unassembled WGS sequence"/>
</dbReference>
<dbReference type="EMBL" id="JACJVP010000051">
    <property type="protein sequence ID" value="MBB6674664.1"/>
    <property type="molecule type" value="Genomic_DNA"/>
</dbReference>
<evidence type="ECO:0000256" key="2">
    <source>
        <dbReference type="ARBA" id="ARBA00022630"/>
    </source>
</evidence>
<dbReference type="GO" id="GO:0010181">
    <property type="term" value="F:FMN binding"/>
    <property type="evidence" value="ECO:0007669"/>
    <property type="project" value="InterPro"/>
</dbReference>
<dbReference type="InterPro" id="IPR052174">
    <property type="entry name" value="Flavoredoxin"/>
</dbReference>
<evidence type="ECO:0000256" key="3">
    <source>
        <dbReference type="ARBA" id="ARBA00038054"/>
    </source>
</evidence>
<evidence type="ECO:0000256" key="1">
    <source>
        <dbReference type="ARBA" id="ARBA00001917"/>
    </source>
</evidence>
<comment type="caution">
    <text evidence="5">The sequence shown here is derived from an EMBL/GenBank/DDBJ whole genome shotgun (WGS) entry which is preliminary data.</text>
</comment>
<keyword evidence="2" id="KW-0285">Flavoprotein</keyword>
<reference evidence="5 6" key="1">
    <citation type="submission" date="2020-08" db="EMBL/GenBank/DDBJ databases">
        <title>Cohnella phylogeny.</title>
        <authorList>
            <person name="Dunlap C."/>
        </authorList>
    </citation>
    <scope>NUCLEOTIDE SEQUENCE [LARGE SCALE GENOMIC DNA]</scope>
    <source>
        <strain evidence="5 6">DSM 28246</strain>
    </source>
</reference>
<proteinExistence type="inferred from homology"/>
<protein>
    <submittedName>
        <fullName evidence="5">Flavin reductase family protein</fullName>
    </submittedName>
</protein>
<keyword evidence="6" id="KW-1185">Reference proteome</keyword>
<dbReference type="RefSeq" id="WP_185672527.1">
    <property type="nucleotide sequence ID" value="NZ_JACJVP010000051.1"/>
</dbReference>
<dbReference type="Pfam" id="PF01613">
    <property type="entry name" value="Flavin_Reduct"/>
    <property type="match status" value="1"/>
</dbReference>
<evidence type="ECO:0000313" key="5">
    <source>
        <dbReference type="EMBL" id="MBB6674664.1"/>
    </source>
</evidence>
<gene>
    <name evidence="5" type="ORF">H7C19_28675</name>
</gene>
<sequence length="206" mass="22811">MNDTKRPPASMAIAPSILYYGTPVILLTTRNEDGSDNISPLSSSWALGDRIVLGVGCAGQGYGNLMRERECVLNVPDASLWRQVELLAPFTGKQPVPEAKRKLGFAYEPDKFGRAGLSAAASERVKPARIADCPLQIEAAVRHIRIPDEAPHFAIVETEALRVHAHADIVRDERHIDPVKWNPLIYNFRHYYGLGPELGRTFRATT</sequence>